<evidence type="ECO:0000256" key="1">
    <source>
        <dbReference type="ARBA" id="ARBA00004115"/>
    </source>
</evidence>
<dbReference type="Pfam" id="PF00085">
    <property type="entry name" value="Thioredoxin"/>
    <property type="match status" value="1"/>
</dbReference>
<evidence type="ECO:0000256" key="10">
    <source>
        <dbReference type="ARBA" id="ARBA00023157"/>
    </source>
</evidence>
<keyword evidence="7" id="KW-0249">Electron transport</keyword>
<evidence type="ECO:0000259" key="14">
    <source>
        <dbReference type="PROSITE" id="PS51352"/>
    </source>
</evidence>
<evidence type="ECO:0000313" key="16">
    <source>
        <dbReference type="Proteomes" id="UP000472261"/>
    </source>
</evidence>
<dbReference type="InterPro" id="IPR052454">
    <property type="entry name" value="TMX_domain-containing"/>
</dbReference>
<evidence type="ECO:0000256" key="8">
    <source>
        <dbReference type="ARBA" id="ARBA00022989"/>
    </source>
</evidence>
<dbReference type="GO" id="GO:0005789">
    <property type="term" value="C:endoplasmic reticulum membrane"/>
    <property type="evidence" value="ECO:0007669"/>
    <property type="project" value="UniProtKB-SubCell"/>
</dbReference>
<evidence type="ECO:0000256" key="2">
    <source>
        <dbReference type="ARBA" id="ARBA00022448"/>
    </source>
</evidence>
<dbReference type="Gene3D" id="3.40.30.10">
    <property type="entry name" value="Glutaredoxin"/>
    <property type="match status" value="1"/>
</dbReference>
<feature type="domain" description="Thioredoxin" evidence="14">
    <location>
        <begin position="108"/>
        <end position="234"/>
    </location>
</feature>
<dbReference type="PROSITE" id="PS51352">
    <property type="entry name" value="THIOREDOXIN_2"/>
    <property type="match status" value="1"/>
</dbReference>
<evidence type="ECO:0000256" key="9">
    <source>
        <dbReference type="ARBA" id="ARBA00023136"/>
    </source>
</evidence>
<dbReference type="PANTHER" id="PTHR46107">
    <property type="entry name" value="DUMPY: SHORTER THAN WILD-TYPE"/>
    <property type="match status" value="1"/>
</dbReference>
<dbReference type="AlphaFoldDB" id="A0A669P456"/>
<evidence type="ECO:0000256" key="13">
    <source>
        <dbReference type="SAM" id="Phobius"/>
    </source>
</evidence>
<keyword evidence="9 13" id="KW-0472">Membrane</keyword>
<reference evidence="15" key="1">
    <citation type="submission" date="2025-08" db="UniProtKB">
        <authorList>
            <consortium name="Ensembl"/>
        </authorList>
    </citation>
    <scope>IDENTIFICATION</scope>
</reference>
<feature type="compositionally biased region" description="Acidic residues" evidence="12">
    <location>
        <begin position="334"/>
        <end position="352"/>
    </location>
</feature>
<keyword evidence="4 13" id="KW-0812">Transmembrane</keyword>
<dbReference type="PROSITE" id="PS00194">
    <property type="entry name" value="THIOREDOXIN_1"/>
    <property type="match status" value="1"/>
</dbReference>
<reference evidence="15" key="2">
    <citation type="submission" date="2025-09" db="UniProtKB">
        <authorList>
            <consortium name="Ensembl"/>
        </authorList>
    </citation>
    <scope>IDENTIFICATION</scope>
</reference>
<keyword evidence="8 13" id="KW-1133">Transmembrane helix</keyword>
<feature type="compositionally biased region" description="Acidic residues" evidence="12">
    <location>
        <begin position="382"/>
        <end position="391"/>
    </location>
</feature>
<evidence type="ECO:0000256" key="3">
    <source>
        <dbReference type="ARBA" id="ARBA00022553"/>
    </source>
</evidence>
<dbReference type="Ensembl" id="ENSPCLT00000003092.1">
    <property type="protein sequence ID" value="ENSPCLP00000002264.1"/>
    <property type="gene ID" value="ENSPCLG00000001925.1"/>
</dbReference>
<accession>A0A669P456</accession>
<organism evidence="15 16">
    <name type="scientific">Phasianus colchicus</name>
    <name type="common">Common pheasant</name>
    <dbReference type="NCBI Taxonomy" id="9054"/>
    <lineage>
        <taxon>Eukaryota</taxon>
        <taxon>Metazoa</taxon>
        <taxon>Chordata</taxon>
        <taxon>Craniata</taxon>
        <taxon>Vertebrata</taxon>
        <taxon>Euteleostomi</taxon>
        <taxon>Archelosauria</taxon>
        <taxon>Archosauria</taxon>
        <taxon>Dinosauria</taxon>
        <taxon>Saurischia</taxon>
        <taxon>Theropoda</taxon>
        <taxon>Coelurosauria</taxon>
        <taxon>Aves</taxon>
        <taxon>Neognathae</taxon>
        <taxon>Galloanserae</taxon>
        <taxon>Galliformes</taxon>
        <taxon>Phasianidae</taxon>
        <taxon>Phasianinae</taxon>
        <taxon>Phasianus</taxon>
    </lineage>
</organism>
<keyword evidence="5" id="KW-0732">Signal</keyword>
<dbReference type="InterPro" id="IPR013766">
    <property type="entry name" value="Thioredoxin_domain"/>
</dbReference>
<dbReference type="InterPro" id="IPR017937">
    <property type="entry name" value="Thioredoxin_CS"/>
</dbReference>
<evidence type="ECO:0000256" key="4">
    <source>
        <dbReference type="ARBA" id="ARBA00022692"/>
    </source>
</evidence>
<keyword evidence="3" id="KW-0597">Phosphoprotein</keyword>
<proteinExistence type="predicted"/>
<evidence type="ECO:0000256" key="6">
    <source>
        <dbReference type="ARBA" id="ARBA00022824"/>
    </source>
</evidence>
<feature type="transmembrane region" description="Helical" evidence="13">
    <location>
        <begin position="279"/>
        <end position="303"/>
    </location>
</feature>
<feature type="region of interest" description="Disordered" evidence="12">
    <location>
        <begin position="331"/>
        <end position="416"/>
    </location>
</feature>
<dbReference type="InterPro" id="IPR036249">
    <property type="entry name" value="Thioredoxin-like_sf"/>
</dbReference>
<comment type="subcellular location">
    <subcellularLocation>
        <location evidence="1">Endoplasmic reticulum membrane</location>
        <topology evidence="1">Single-pass type I membrane protein</topology>
    </subcellularLocation>
</comment>
<name>A0A669P456_PHACC</name>
<evidence type="ECO:0000256" key="5">
    <source>
        <dbReference type="ARBA" id="ARBA00022729"/>
    </source>
</evidence>
<evidence type="ECO:0000256" key="11">
    <source>
        <dbReference type="ARBA" id="ARBA00023284"/>
    </source>
</evidence>
<keyword evidence="10" id="KW-1015">Disulfide bond</keyword>
<dbReference type="OMA" id="CGSNWSL"/>
<feature type="region of interest" description="Disordered" evidence="12">
    <location>
        <begin position="43"/>
        <end position="94"/>
    </location>
</feature>
<evidence type="ECO:0000256" key="12">
    <source>
        <dbReference type="SAM" id="MobiDB-lite"/>
    </source>
</evidence>
<keyword evidence="6" id="KW-0256">Endoplasmic reticulum</keyword>
<dbReference type="SUPFAM" id="SSF52833">
    <property type="entry name" value="Thioredoxin-like"/>
    <property type="match status" value="1"/>
</dbReference>
<keyword evidence="2" id="KW-0813">Transport</keyword>
<dbReference type="Proteomes" id="UP000472261">
    <property type="component" value="Unplaced"/>
</dbReference>
<feature type="compositionally biased region" description="Low complexity" evidence="12">
    <location>
        <begin position="57"/>
        <end position="80"/>
    </location>
</feature>
<sequence length="416" mass="44850">MPVPADGTPLRVPSTQQTLINPLEYSGALARTGLEPAMRQLSFRNSSARRHSSRLQAANGRAARPSRSRGSPAPAAAVGRGPPPPSLPGPGGGNMAASGGAALLLAAVLGPLAVSGFSSSPAGSPGEPRSRVQVLSGSNWSLVLQGQWMVEFYAPWCPACQQIELIWESFAKESERLDITVGKVDVTQEPGLSGRFFITTLPTIYHANDGVFRRYRGSRTLEDLQSYVLEKKWEAVEPVAGWKSPSSIVMHGMAGLFQLSGCIRQIHSYLTDTLGIHVWISYAIFILATLLIGLILGLMLVLISDCLCPSKSHYRDETSEVITKENVENAENAVLEEPEEATELSADDVEEAAEVKDLSEEDAPNSSVDDSEEDLALGKESGEEEEMEDLNEQPLADSETESSVRQRRSQVADHGL</sequence>
<dbReference type="PANTHER" id="PTHR46107:SF1">
    <property type="entry name" value="THIOREDOXIN-RELATED TRANSMEMBRANE PROTEIN 4"/>
    <property type="match status" value="1"/>
</dbReference>
<evidence type="ECO:0000256" key="7">
    <source>
        <dbReference type="ARBA" id="ARBA00022982"/>
    </source>
</evidence>
<evidence type="ECO:0000313" key="15">
    <source>
        <dbReference type="Ensembl" id="ENSPCLP00000002264.1"/>
    </source>
</evidence>
<keyword evidence="16" id="KW-1185">Reference proteome</keyword>
<feature type="compositionally biased region" description="Acidic residues" evidence="12">
    <location>
        <begin position="359"/>
        <end position="375"/>
    </location>
</feature>
<dbReference type="GO" id="GO:0015036">
    <property type="term" value="F:disulfide oxidoreductase activity"/>
    <property type="evidence" value="ECO:0007669"/>
    <property type="project" value="TreeGrafter"/>
</dbReference>
<keyword evidence="11" id="KW-0676">Redox-active center</keyword>
<protein>
    <submittedName>
        <fullName evidence="15">Thioredoxin related transmembrane protein 4</fullName>
    </submittedName>
</protein>